<evidence type="ECO:0000256" key="4">
    <source>
        <dbReference type="SAM" id="MobiDB-lite"/>
    </source>
</evidence>
<proteinExistence type="predicted"/>
<dbReference type="InterPro" id="IPR011990">
    <property type="entry name" value="TPR-like_helical_dom_sf"/>
</dbReference>
<name>A0A6U6INX5_9STRA</name>
<evidence type="ECO:0000256" key="3">
    <source>
        <dbReference type="PROSITE-ProRule" id="PRU00339"/>
    </source>
</evidence>
<feature type="region of interest" description="Disordered" evidence="4">
    <location>
        <begin position="233"/>
        <end position="304"/>
    </location>
</feature>
<gene>
    <name evidence="5" type="ORF">OAUR00152_LOCUS31363</name>
    <name evidence="6" type="ORF">OAUR00152_LOCUS31364</name>
</gene>
<dbReference type="SUPFAM" id="SSF48452">
    <property type="entry name" value="TPR-like"/>
    <property type="match status" value="2"/>
</dbReference>
<dbReference type="Gene3D" id="1.25.40.10">
    <property type="entry name" value="Tetratricopeptide repeat domain"/>
    <property type="match status" value="3"/>
</dbReference>
<keyword evidence="2 3" id="KW-0802">TPR repeat</keyword>
<dbReference type="PANTHER" id="PTHR45641">
    <property type="entry name" value="TETRATRICOPEPTIDE REPEAT PROTEIN (AFU_ORTHOLOGUE AFUA_6G03870)"/>
    <property type="match status" value="1"/>
</dbReference>
<dbReference type="EMBL" id="HBKQ01045527">
    <property type="protein sequence ID" value="CAE2269918.1"/>
    <property type="molecule type" value="Transcribed_RNA"/>
</dbReference>
<dbReference type="EMBL" id="HBKQ01045526">
    <property type="protein sequence ID" value="CAE2269917.1"/>
    <property type="molecule type" value="Transcribed_RNA"/>
</dbReference>
<reference evidence="6" key="1">
    <citation type="submission" date="2021-01" db="EMBL/GenBank/DDBJ databases">
        <authorList>
            <person name="Corre E."/>
            <person name="Pelletier E."/>
            <person name="Niang G."/>
            <person name="Scheremetjew M."/>
            <person name="Finn R."/>
            <person name="Kale V."/>
            <person name="Holt S."/>
            <person name="Cochrane G."/>
            <person name="Meng A."/>
            <person name="Brown T."/>
            <person name="Cohen L."/>
        </authorList>
    </citation>
    <scope>NUCLEOTIDE SEQUENCE</scope>
    <source>
        <strain evidence="6">Isolate 1302-5</strain>
    </source>
</reference>
<protein>
    <recommendedName>
        <fullName evidence="7">MalT-like TPR region domain-containing protein</fullName>
    </recommendedName>
</protein>
<feature type="repeat" description="TPR" evidence="3">
    <location>
        <begin position="743"/>
        <end position="776"/>
    </location>
</feature>
<dbReference type="PANTHER" id="PTHR45641:SF19">
    <property type="entry name" value="NEPHROCYSTIN-3"/>
    <property type="match status" value="1"/>
</dbReference>
<dbReference type="SMART" id="SM00028">
    <property type="entry name" value="TPR"/>
    <property type="match status" value="7"/>
</dbReference>
<feature type="region of interest" description="Disordered" evidence="4">
    <location>
        <begin position="330"/>
        <end position="363"/>
    </location>
</feature>
<dbReference type="Pfam" id="PF13424">
    <property type="entry name" value="TPR_12"/>
    <property type="match status" value="2"/>
</dbReference>
<dbReference type="InterPro" id="IPR019734">
    <property type="entry name" value="TPR_rpt"/>
</dbReference>
<feature type="repeat" description="TPR" evidence="3">
    <location>
        <begin position="517"/>
        <end position="550"/>
    </location>
</feature>
<feature type="compositionally biased region" description="Basic and acidic residues" evidence="4">
    <location>
        <begin position="264"/>
        <end position="277"/>
    </location>
</feature>
<feature type="region of interest" description="Disordered" evidence="4">
    <location>
        <begin position="387"/>
        <end position="485"/>
    </location>
</feature>
<feature type="compositionally biased region" description="Basic and acidic residues" evidence="4">
    <location>
        <begin position="411"/>
        <end position="443"/>
    </location>
</feature>
<evidence type="ECO:0008006" key="7">
    <source>
        <dbReference type="Google" id="ProtNLM"/>
    </source>
</evidence>
<feature type="compositionally biased region" description="Basic and acidic residues" evidence="4">
    <location>
        <begin position="289"/>
        <end position="300"/>
    </location>
</feature>
<dbReference type="AlphaFoldDB" id="A0A6U6INX5"/>
<evidence type="ECO:0000313" key="5">
    <source>
        <dbReference type="EMBL" id="CAE2269917.1"/>
    </source>
</evidence>
<feature type="compositionally biased region" description="Polar residues" evidence="4">
    <location>
        <begin position="338"/>
        <end position="361"/>
    </location>
</feature>
<evidence type="ECO:0000256" key="2">
    <source>
        <dbReference type="ARBA" id="ARBA00022803"/>
    </source>
</evidence>
<organism evidence="6">
    <name type="scientific">Odontella aurita</name>
    <dbReference type="NCBI Taxonomy" id="265563"/>
    <lineage>
        <taxon>Eukaryota</taxon>
        <taxon>Sar</taxon>
        <taxon>Stramenopiles</taxon>
        <taxon>Ochrophyta</taxon>
        <taxon>Bacillariophyta</taxon>
        <taxon>Mediophyceae</taxon>
        <taxon>Biddulphiophycidae</taxon>
        <taxon>Eupodiscales</taxon>
        <taxon>Odontellaceae</taxon>
        <taxon>Odontella</taxon>
    </lineage>
</organism>
<sequence length="884" mass="97575">MFFHRKVGGDFVGDGAAGENQSAASENILARDGRSVLSFLSHELGATQHSALAAEVEDNAARDAANDAIESVHRLVSSLYALGERSVGQLHLPQGVVNDIREHTAGVDTAFSRIKPIVRSLALENEYYAFGQQRNGDGAVSVTSNDNGEDNDKTLIERTLAVSRLLDGMTSIVQSVIGDASTWNSDVECAYATLAELLGLACDEIRRVDDEYLAGRLARSPVDMFVWGGSSTHDGSACGVSIPRRQRGIDSSNETISEGNGSGVKEKTRNTRDRDNGSDEGNDGGSYDCNREHSEDESKKKVWRPSTSIIRTWSHARQGEKLLALGIGDQDHEESGQETDSPSASPNNSQPTHAQHNQMRRQGQIEKDGHNLIELFRELADLVLRSVEWPRPPPPPSARGSQRLGGGKTSAYRDTDDYGAKSGEGDRSNKTGGREKGSFEKRMGSFNTASGNKIRCSRSISSQKAKKSHSDSSPESNSEEEDGDREMHVVHYPFVLLEDGCVLERAVRGGRNDLVMAQTLFLVGEVLVKMGEFDGALDHYNECLRIRKLRLGDENSLVAEVHKSIGNVYNLTSRPIEADACYIEALRSLHTRRRSNSDIDQSENNGALLVSILRLRGHIKAAAGETEEAISILCWCLDNQRSALGKDHPDVADVLWTRASLYLDVCRGESATADFWEALRIRKLAYGNEDPVVGDTLQDLGMITWKRGDAEQAIELLSDALWVRRQACGETDDENREARLKEAETQALLAVIYRKSGRVDSAIQMYEGCLELRKTELGDEDGKVADVHVALGHAYSDQKMYSEARRNFLAGMTILEKISKQSDSRFLQLVYLLGRTEFKDGRASSAKKYLERFVRLRNVHGYYREIDYVKAKCILQKLSGRAGD</sequence>
<keyword evidence="1" id="KW-0677">Repeat</keyword>
<dbReference type="PROSITE" id="PS50005">
    <property type="entry name" value="TPR"/>
    <property type="match status" value="2"/>
</dbReference>
<evidence type="ECO:0000313" key="6">
    <source>
        <dbReference type="EMBL" id="CAE2269918.1"/>
    </source>
</evidence>
<accession>A0A6U6INX5</accession>
<feature type="compositionally biased region" description="Polar residues" evidence="4">
    <location>
        <begin position="249"/>
        <end position="259"/>
    </location>
</feature>
<evidence type="ECO:0000256" key="1">
    <source>
        <dbReference type="ARBA" id="ARBA00022737"/>
    </source>
</evidence>